<evidence type="ECO:0000259" key="1">
    <source>
        <dbReference type="PROSITE" id="PS50995"/>
    </source>
</evidence>
<sequence length="171" mass="19610">MRDQAHEGIHLSTTEETQPIRQEMLAALMGLIDETIATHLQIQVMTEELHAHSELSRACRGVLRDLSRLGPRTVPQLARGRPVSRQNIQLLVNRLIAEDLVEHIRNPEHKRSQLVRLTSHGKVLLDEMEKRETTLLSTLNLDLSLDELQAAGSVLHRFREALEQHHIEQER</sequence>
<dbReference type="InterPro" id="IPR036388">
    <property type="entry name" value="WH-like_DNA-bd_sf"/>
</dbReference>
<evidence type="ECO:0000313" key="2">
    <source>
        <dbReference type="EMBL" id="GHO45737.1"/>
    </source>
</evidence>
<dbReference type="EMBL" id="BNJF01000002">
    <property type="protein sequence ID" value="GHO45737.1"/>
    <property type="molecule type" value="Genomic_DNA"/>
</dbReference>
<dbReference type="InterPro" id="IPR039422">
    <property type="entry name" value="MarR/SlyA-like"/>
</dbReference>
<dbReference type="Proteomes" id="UP000612362">
    <property type="component" value="Unassembled WGS sequence"/>
</dbReference>
<keyword evidence="3" id="KW-1185">Reference proteome</keyword>
<proteinExistence type="predicted"/>
<dbReference type="RefSeq" id="WP_220195167.1">
    <property type="nucleotide sequence ID" value="NZ_BNJF01000002.1"/>
</dbReference>
<organism evidence="2 3">
    <name type="scientific">Ktedonospora formicarum</name>
    <dbReference type="NCBI Taxonomy" id="2778364"/>
    <lineage>
        <taxon>Bacteria</taxon>
        <taxon>Bacillati</taxon>
        <taxon>Chloroflexota</taxon>
        <taxon>Ktedonobacteria</taxon>
        <taxon>Ktedonobacterales</taxon>
        <taxon>Ktedonobacteraceae</taxon>
        <taxon>Ktedonospora</taxon>
    </lineage>
</organism>
<comment type="caution">
    <text evidence="2">The sequence shown here is derived from an EMBL/GenBank/DDBJ whole genome shotgun (WGS) entry which is preliminary data.</text>
</comment>
<accession>A0A8J3HX47</accession>
<dbReference type="AlphaFoldDB" id="A0A8J3HX47"/>
<feature type="domain" description="HTH marR-type" evidence="1">
    <location>
        <begin position="22"/>
        <end position="160"/>
    </location>
</feature>
<dbReference type="InterPro" id="IPR036390">
    <property type="entry name" value="WH_DNA-bd_sf"/>
</dbReference>
<dbReference type="Pfam" id="PF12802">
    <property type="entry name" value="MarR_2"/>
    <property type="match status" value="1"/>
</dbReference>
<dbReference type="PROSITE" id="PS50995">
    <property type="entry name" value="HTH_MARR_2"/>
    <property type="match status" value="1"/>
</dbReference>
<dbReference type="GO" id="GO:0003700">
    <property type="term" value="F:DNA-binding transcription factor activity"/>
    <property type="evidence" value="ECO:0007669"/>
    <property type="project" value="InterPro"/>
</dbReference>
<dbReference type="InterPro" id="IPR000835">
    <property type="entry name" value="HTH_MarR-typ"/>
</dbReference>
<dbReference type="SUPFAM" id="SSF46785">
    <property type="entry name" value="Winged helix' DNA-binding domain"/>
    <property type="match status" value="1"/>
</dbReference>
<dbReference type="Gene3D" id="1.10.10.10">
    <property type="entry name" value="Winged helix-like DNA-binding domain superfamily/Winged helix DNA-binding domain"/>
    <property type="match status" value="1"/>
</dbReference>
<reference evidence="2" key="1">
    <citation type="submission" date="2020-10" db="EMBL/GenBank/DDBJ databases">
        <title>Taxonomic study of unclassified bacteria belonging to the class Ktedonobacteria.</title>
        <authorList>
            <person name="Yabe S."/>
            <person name="Wang C.M."/>
            <person name="Zheng Y."/>
            <person name="Sakai Y."/>
            <person name="Cavaletti L."/>
            <person name="Monciardini P."/>
            <person name="Donadio S."/>
        </authorList>
    </citation>
    <scope>NUCLEOTIDE SEQUENCE</scope>
    <source>
        <strain evidence="2">SOSP1-1</strain>
    </source>
</reference>
<gene>
    <name evidence="2" type="ORF">KSX_39000</name>
</gene>
<protein>
    <recommendedName>
        <fullName evidence="1">HTH marR-type domain-containing protein</fullName>
    </recommendedName>
</protein>
<dbReference type="PANTHER" id="PTHR33164:SF99">
    <property type="entry name" value="MARR FAMILY REGULATORY PROTEIN"/>
    <property type="match status" value="1"/>
</dbReference>
<evidence type="ECO:0000313" key="3">
    <source>
        <dbReference type="Proteomes" id="UP000612362"/>
    </source>
</evidence>
<dbReference type="GO" id="GO:0006950">
    <property type="term" value="P:response to stress"/>
    <property type="evidence" value="ECO:0007669"/>
    <property type="project" value="TreeGrafter"/>
</dbReference>
<dbReference type="PANTHER" id="PTHR33164">
    <property type="entry name" value="TRANSCRIPTIONAL REGULATOR, MARR FAMILY"/>
    <property type="match status" value="1"/>
</dbReference>
<dbReference type="SMART" id="SM00347">
    <property type="entry name" value="HTH_MARR"/>
    <property type="match status" value="1"/>
</dbReference>
<name>A0A8J3HX47_9CHLR</name>